<dbReference type="EMBL" id="AAGQTM010000014">
    <property type="protein sequence ID" value="EBQ9795416.1"/>
    <property type="molecule type" value="Genomic_DNA"/>
</dbReference>
<organism evidence="1">
    <name type="scientific">Salmonella enterica subsp. enterica serovar Kottbus</name>
    <dbReference type="NCBI Taxonomy" id="224727"/>
    <lineage>
        <taxon>Bacteria</taxon>
        <taxon>Pseudomonadati</taxon>
        <taxon>Pseudomonadota</taxon>
        <taxon>Gammaproteobacteria</taxon>
        <taxon>Enterobacterales</taxon>
        <taxon>Enterobacteriaceae</taxon>
        <taxon>Salmonella</taxon>
    </lineage>
</organism>
<evidence type="ECO:0000313" key="1">
    <source>
        <dbReference type="EMBL" id="EBQ9795416.1"/>
    </source>
</evidence>
<sequence>MINPHELQLRAIMLLYSSQLAGISPLPQSIFHNLAFYSNTLSRVFHIRALDGKILKLKSGPYYPDLQKQLDYLICAGLVKVIIDIDDNKKTSYIIDGELSETIITQYKNVDETDEFDFIHNVVLAFSELDNVEISLSNKIDATYADDSIGYGNVIDFDEWSNYNPTFNVIDFFENYNSGFHLTKTVKIKLYIRQLQHYLSLEKGNDNE</sequence>
<comment type="caution">
    <text evidence="1">The sequence shown here is derived from an EMBL/GenBank/DDBJ whole genome shotgun (WGS) entry which is preliminary data.</text>
</comment>
<accession>A0A3V4QT81</accession>
<protein>
    <submittedName>
        <fullName evidence="1">Uncharacterized protein</fullName>
    </submittedName>
</protein>
<proteinExistence type="predicted"/>
<dbReference type="AlphaFoldDB" id="A0A3V4QT81"/>
<gene>
    <name evidence="1" type="ORF">DM035_14740</name>
</gene>
<dbReference type="RefSeq" id="WP_001748770.1">
    <property type="nucleotide sequence ID" value="NZ_MYYF01000006.1"/>
</dbReference>
<name>A0A3V4QT81_SALET</name>
<reference evidence="1" key="1">
    <citation type="submission" date="2018-06" db="EMBL/GenBank/DDBJ databases">
        <authorList>
            <person name="Ashton P.M."/>
            <person name="Dallman T."/>
            <person name="Nair S."/>
            <person name="De Pinna E."/>
            <person name="Peters T."/>
            <person name="Grant K."/>
        </authorList>
    </citation>
    <scope>NUCLEOTIDE SEQUENCE</scope>
    <source>
        <strain evidence="1">430336</strain>
    </source>
</reference>